<protein>
    <recommendedName>
        <fullName evidence="1">Winged helix-turn helix domain-containing protein</fullName>
    </recommendedName>
</protein>
<proteinExistence type="predicted"/>
<keyword evidence="3" id="KW-1185">Reference proteome</keyword>
<sequence>MRYQQGGGLDAERRAIRERVRQAAAAGFARGEESGEIARRLGVHVRSVQRWRRSWAEGGEGALASRGPASTPFLDGTQFALLVSELAKGPAAHGWPDRRAWTLELVRTLIRRRFGREYTVQGVAALLKRQGWVHWEGGLTSRHPGDEG</sequence>
<dbReference type="Pfam" id="PF13384">
    <property type="entry name" value="HTH_23"/>
    <property type="match status" value="1"/>
</dbReference>
<dbReference type="Pfam" id="PF13592">
    <property type="entry name" value="HTH_33"/>
    <property type="match status" value="1"/>
</dbReference>
<name>A0ABP4GZ85_9ACTN</name>
<feature type="domain" description="Winged helix-turn helix" evidence="1">
    <location>
        <begin position="98"/>
        <end position="133"/>
    </location>
</feature>
<evidence type="ECO:0000313" key="3">
    <source>
        <dbReference type="Proteomes" id="UP001500037"/>
    </source>
</evidence>
<reference evidence="3" key="1">
    <citation type="journal article" date="2019" name="Int. J. Syst. Evol. Microbiol.">
        <title>The Global Catalogue of Microorganisms (GCM) 10K type strain sequencing project: providing services to taxonomists for standard genome sequencing and annotation.</title>
        <authorList>
            <consortium name="The Broad Institute Genomics Platform"/>
            <consortium name="The Broad Institute Genome Sequencing Center for Infectious Disease"/>
            <person name="Wu L."/>
            <person name="Ma J."/>
        </authorList>
    </citation>
    <scope>NUCLEOTIDE SEQUENCE [LARGE SCALE GENOMIC DNA]</scope>
    <source>
        <strain evidence="3">JCM 13004</strain>
    </source>
</reference>
<dbReference type="SUPFAM" id="SSF46689">
    <property type="entry name" value="Homeodomain-like"/>
    <property type="match status" value="1"/>
</dbReference>
<evidence type="ECO:0000259" key="1">
    <source>
        <dbReference type="Pfam" id="PF13592"/>
    </source>
</evidence>
<dbReference type="InterPro" id="IPR009057">
    <property type="entry name" value="Homeodomain-like_sf"/>
</dbReference>
<dbReference type="EMBL" id="BAAALF010000068">
    <property type="protein sequence ID" value="GAA1244620.1"/>
    <property type="molecule type" value="Genomic_DNA"/>
</dbReference>
<dbReference type="Proteomes" id="UP001500037">
    <property type="component" value="Unassembled WGS sequence"/>
</dbReference>
<accession>A0ABP4GZ85</accession>
<evidence type="ECO:0000313" key="2">
    <source>
        <dbReference type="EMBL" id="GAA1244620.1"/>
    </source>
</evidence>
<dbReference type="InterPro" id="IPR025959">
    <property type="entry name" value="Winged_HTH_dom"/>
</dbReference>
<comment type="caution">
    <text evidence="2">The sequence shown here is derived from an EMBL/GenBank/DDBJ whole genome shotgun (WGS) entry which is preliminary data.</text>
</comment>
<organism evidence="2 3">
    <name type="scientific">Kitasatospora nipponensis</name>
    <dbReference type="NCBI Taxonomy" id="258049"/>
    <lineage>
        <taxon>Bacteria</taxon>
        <taxon>Bacillati</taxon>
        <taxon>Actinomycetota</taxon>
        <taxon>Actinomycetes</taxon>
        <taxon>Kitasatosporales</taxon>
        <taxon>Streptomycetaceae</taxon>
        <taxon>Kitasatospora</taxon>
    </lineage>
</organism>
<gene>
    <name evidence="2" type="ORF">GCM10009665_39330</name>
</gene>